<dbReference type="InterPro" id="IPR008719">
    <property type="entry name" value="N2O_reductase_NosL"/>
</dbReference>
<dbReference type="PROSITE" id="PS51257">
    <property type="entry name" value="PROKAR_LIPOPROTEIN"/>
    <property type="match status" value="1"/>
</dbReference>
<reference evidence="1 2" key="1">
    <citation type="submission" date="2017-01" db="EMBL/GenBank/DDBJ databases">
        <title>Genome sequencing of Arcobacter sp. LPB0137.</title>
        <authorList>
            <person name="Lee G.-W."/>
            <person name="Yi H."/>
        </authorList>
    </citation>
    <scope>NUCLEOTIDE SEQUENCE [LARGE SCALE GENOMIC DNA]</scope>
    <source>
        <strain evidence="1 2">LPB0137</strain>
    </source>
</reference>
<name>A0A1P8KP23_9BACT</name>
<protein>
    <recommendedName>
        <fullName evidence="3">Protein NosL</fullName>
    </recommendedName>
</protein>
<dbReference type="AlphaFoldDB" id="A0A1P8KP23"/>
<dbReference type="KEGG" id="alp:LPB137_10795"/>
<dbReference type="Proteomes" id="UP000186074">
    <property type="component" value="Chromosome"/>
</dbReference>
<keyword evidence="2" id="KW-1185">Reference proteome</keyword>
<dbReference type="OrthoDB" id="8560674at2"/>
<dbReference type="PANTHER" id="PTHR41247:SF1">
    <property type="entry name" value="HTH-TYPE TRANSCRIPTIONAL REPRESSOR YCNK"/>
    <property type="match status" value="1"/>
</dbReference>
<dbReference type="EMBL" id="CP019070">
    <property type="protein sequence ID" value="APW66300.1"/>
    <property type="molecule type" value="Genomic_DNA"/>
</dbReference>
<evidence type="ECO:0000313" key="2">
    <source>
        <dbReference type="Proteomes" id="UP000186074"/>
    </source>
</evidence>
<sequence length="149" mass="17415">MNKKLLKALFIFTLLLSLTSCEKKVHTGVHEIHWDRDMCARCIMVVSDRNQTVQIENPNTSEHHVFDDIGCTILWFKDQDIKWKDQAIIWINDIKTSKWINARTAFYDTMNVTPMAYGFGAHESKDTIQEGLEIIDFEEVEKRVLKIGR</sequence>
<proteinExistence type="predicted"/>
<dbReference type="STRING" id="1850254.LPB137_10795"/>
<evidence type="ECO:0000313" key="1">
    <source>
        <dbReference type="EMBL" id="APW66300.1"/>
    </source>
</evidence>
<accession>A0A1P8KP23</accession>
<dbReference type="SUPFAM" id="SSF160387">
    <property type="entry name" value="NosL/MerB-like"/>
    <property type="match status" value="1"/>
</dbReference>
<organism evidence="1 2">
    <name type="scientific">Poseidonibacter parvus</name>
    <dbReference type="NCBI Taxonomy" id="1850254"/>
    <lineage>
        <taxon>Bacteria</taxon>
        <taxon>Pseudomonadati</taxon>
        <taxon>Campylobacterota</taxon>
        <taxon>Epsilonproteobacteria</taxon>
        <taxon>Campylobacterales</taxon>
        <taxon>Arcobacteraceae</taxon>
        <taxon>Poseidonibacter</taxon>
    </lineage>
</organism>
<evidence type="ECO:0008006" key="3">
    <source>
        <dbReference type="Google" id="ProtNLM"/>
    </source>
</evidence>
<gene>
    <name evidence="1" type="ORF">LPB137_10795</name>
</gene>
<dbReference type="PANTHER" id="PTHR41247">
    <property type="entry name" value="HTH-TYPE TRANSCRIPTIONAL REPRESSOR YCNK"/>
    <property type="match status" value="1"/>
</dbReference>
<dbReference type="RefSeq" id="WP_076087912.1">
    <property type="nucleotide sequence ID" value="NZ_CP019070.1"/>
</dbReference>